<dbReference type="InterPro" id="IPR000451">
    <property type="entry name" value="NFkB/Dor"/>
</dbReference>
<evidence type="ECO:0000256" key="1">
    <source>
        <dbReference type="ARBA" id="ARBA00022553"/>
    </source>
</evidence>
<dbReference type="GO" id="GO:0038061">
    <property type="term" value="P:non-canonical NF-kappaB signal transduction"/>
    <property type="evidence" value="ECO:0007669"/>
    <property type="project" value="TreeGrafter"/>
</dbReference>
<evidence type="ECO:0000313" key="4">
    <source>
        <dbReference type="RefSeq" id="XP_012675322.2"/>
    </source>
</evidence>
<dbReference type="InterPro" id="IPR014756">
    <property type="entry name" value="Ig_E-set"/>
</dbReference>
<dbReference type="RefSeq" id="XP_012675322.2">
    <property type="nucleotide sequence ID" value="XM_012819868.3"/>
</dbReference>
<dbReference type="FunFam" id="2.60.40.340:FF:000003">
    <property type="entry name" value="NFkB p65 transcription factor"/>
    <property type="match status" value="1"/>
</dbReference>
<dbReference type="Pfam" id="PF00554">
    <property type="entry name" value="RHD_DNA_bind"/>
    <property type="match status" value="1"/>
</dbReference>
<dbReference type="SUPFAM" id="SSF81296">
    <property type="entry name" value="E set domains"/>
    <property type="match status" value="1"/>
</dbReference>
<dbReference type="PANTHER" id="PTHR24169:SF4">
    <property type="entry name" value="PROTO-ONCOGENE C-REL"/>
    <property type="match status" value="1"/>
</dbReference>
<dbReference type="InterPro" id="IPR013783">
    <property type="entry name" value="Ig-like_fold"/>
</dbReference>
<dbReference type="PRINTS" id="PR00057">
    <property type="entry name" value="NFKBTNSCPFCT"/>
</dbReference>
<dbReference type="Gene3D" id="2.60.40.340">
    <property type="entry name" value="Rel homology domain (RHD), DNA-binding domain"/>
    <property type="match status" value="1"/>
</dbReference>
<gene>
    <name evidence="4" type="primary">rel</name>
</gene>
<dbReference type="GO" id="GO:0045944">
    <property type="term" value="P:positive regulation of transcription by RNA polymerase II"/>
    <property type="evidence" value="ECO:0007669"/>
    <property type="project" value="TreeGrafter"/>
</dbReference>
<dbReference type="PANTHER" id="PTHR24169">
    <property type="entry name" value="NUCLEAR FACTOR NF-KAPPA-B PROTEIN"/>
    <property type="match status" value="1"/>
</dbReference>
<dbReference type="Proteomes" id="UP000515152">
    <property type="component" value="Chromosome 13"/>
</dbReference>
<dbReference type="GO" id="GO:0033554">
    <property type="term" value="P:cellular response to stress"/>
    <property type="evidence" value="ECO:0007669"/>
    <property type="project" value="TreeGrafter"/>
</dbReference>
<dbReference type="KEGG" id="char:105893448"/>
<dbReference type="CTD" id="5966"/>
<dbReference type="GO" id="GO:0000978">
    <property type="term" value="F:RNA polymerase II cis-regulatory region sequence-specific DNA binding"/>
    <property type="evidence" value="ECO:0007669"/>
    <property type="project" value="TreeGrafter"/>
</dbReference>
<dbReference type="GO" id="GO:0006954">
    <property type="term" value="P:inflammatory response"/>
    <property type="evidence" value="ECO:0007669"/>
    <property type="project" value="TreeGrafter"/>
</dbReference>
<keyword evidence="1" id="KW-0597">Phosphoprotein</keyword>
<dbReference type="GO" id="GO:0007399">
    <property type="term" value="P:nervous system development"/>
    <property type="evidence" value="ECO:0007669"/>
    <property type="project" value="UniProtKB-ARBA"/>
</dbReference>
<evidence type="ECO:0000313" key="3">
    <source>
        <dbReference type="Proteomes" id="UP000515152"/>
    </source>
</evidence>
<dbReference type="InterPro" id="IPR030492">
    <property type="entry name" value="RHD_CS"/>
</dbReference>
<dbReference type="SUPFAM" id="SSF49417">
    <property type="entry name" value="p53-like transcription factors"/>
    <property type="match status" value="1"/>
</dbReference>
<dbReference type="SMART" id="SM00429">
    <property type="entry name" value="IPT"/>
    <property type="match status" value="1"/>
</dbReference>
<organism evidence="3 4">
    <name type="scientific">Clupea harengus</name>
    <name type="common">Atlantic herring</name>
    <dbReference type="NCBI Taxonomy" id="7950"/>
    <lineage>
        <taxon>Eukaryota</taxon>
        <taxon>Metazoa</taxon>
        <taxon>Chordata</taxon>
        <taxon>Craniata</taxon>
        <taxon>Vertebrata</taxon>
        <taxon>Euteleostomi</taxon>
        <taxon>Actinopterygii</taxon>
        <taxon>Neopterygii</taxon>
        <taxon>Teleostei</taxon>
        <taxon>Clupei</taxon>
        <taxon>Clupeiformes</taxon>
        <taxon>Clupeoidei</taxon>
        <taxon>Clupeidae</taxon>
        <taxon>Clupea</taxon>
    </lineage>
</organism>
<dbReference type="InterPro" id="IPR033926">
    <property type="entry name" value="IPT_NFkappaB"/>
</dbReference>
<dbReference type="GO" id="GO:0005737">
    <property type="term" value="C:cytoplasm"/>
    <property type="evidence" value="ECO:0007669"/>
    <property type="project" value="InterPro"/>
</dbReference>
<dbReference type="FunFam" id="2.60.40.10:FF:000046">
    <property type="entry name" value="Nuclear factor NF-kappa-B p105 subunit"/>
    <property type="match status" value="1"/>
</dbReference>
<dbReference type="PROSITE" id="PS50254">
    <property type="entry name" value="REL_2"/>
    <property type="match status" value="1"/>
</dbReference>
<dbReference type="Gene3D" id="2.60.40.10">
    <property type="entry name" value="Immunoglobulins"/>
    <property type="match status" value="1"/>
</dbReference>
<dbReference type="Pfam" id="PF16179">
    <property type="entry name" value="RHD_dimer"/>
    <property type="match status" value="1"/>
</dbReference>
<dbReference type="GO" id="GO:0005634">
    <property type="term" value="C:nucleus"/>
    <property type="evidence" value="ECO:0007669"/>
    <property type="project" value="TreeGrafter"/>
</dbReference>
<dbReference type="InterPro" id="IPR032397">
    <property type="entry name" value="RHD_dimer"/>
</dbReference>
<name>A0A6P3VLR9_CLUHA</name>
<sequence>MDVHLLPLHGDPHMVVEPSAQLFEQPRQRGMRFRYKCEGRSAGSIPGDKSSDNNRTYPSIQILNHCGKGKVRVSLVTKNEPYRPHPHDLVGKDCRDGYYEVEFGPERRVIAFQNLGIQCVRRREVKEAIVQRITRGINPFNVPQEQLLQTEEYDLNVVRLCFQVYLQDESGQFTIALNPIVSNPIYDNRAPNTAELRICRVNKNSGSVKGGDEIFLLCDKVQKDDIEVRFFCQNWEAKGSFSQADVHRQVAIVFRTPPYCNTSILSPVTVRMQLRRPTDQEVSEAMEFRYLPDDKDPYGYQEKKRRRSDLMKSFSTFPSGMNPMNRPKAVPQTTMMSQLIKKEPPNAYTNQVNSGQLRPNQGHMYYQPATHRPMMQGHPQPRPPSTMSVNPVWPVNPNLSLESLRMNPSASNAIVSQSNGACMQQLHSGAAYSGAGESTTNNNNSLPQLSSGDLACLDPEPQGAAAMGGQIQQENQVHFSRKSTTSNSTMMQQAPWGHATQPCPTPNNGPMGYSSFLENLCEDLFPTLNGPQQSTALPKQEQQPGVMMVQAPSASATADCQQSYTTLHSCSNSNAQDAAMRQMSKAANVQSTIDTDTLEWTRYYTGQ</sequence>
<protein>
    <submittedName>
        <fullName evidence="4">Proto-oncogene c-Rel</fullName>
    </submittedName>
</protein>
<dbReference type="InterPro" id="IPR002909">
    <property type="entry name" value="IPT_dom"/>
</dbReference>
<dbReference type="InterPro" id="IPR011539">
    <property type="entry name" value="RHD_DNA_bind_dom"/>
</dbReference>
<keyword evidence="3" id="KW-1185">Reference proteome</keyword>
<reference evidence="4" key="1">
    <citation type="submission" date="2025-08" db="UniProtKB">
        <authorList>
            <consortium name="RefSeq"/>
        </authorList>
    </citation>
    <scope>IDENTIFICATION</scope>
</reference>
<dbReference type="GO" id="GO:0034097">
    <property type="term" value="P:response to cytokine"/>
    <property type="evidence" value="ECO:0007669"/>
    <property type="project" value="TreeGrafter"/>
</dbReference>
<dbReference type="InterPro" id="IPR037059">
    <property type="entry name" value="RHD_DNA_bind_dom_sf"/>
</dbReference>
<proteinExistence type="predicted"/>
<dbReference type="PROSITE" id="PS01204">
    <property type="entry name" value="REL_1"/>
    <property type="match status" value="1"/>
</dbReference>
<dbReference type="OrthoDB" id="7881762at2759"/>
<dbReference type="AlphaFoldDB" id="A0A6P3VLR9"/>
<feature type="domain" description="RHD" evidence="2">
    <location>
        <begin position="15"/>
        <end position="192"/>
    </location>
</feature>
<dbReference type="GO" id="GO:0007249">
    <property type="term" value="P:canonical NF-kappaB signal transduction"/>
    <property type="evidence" value="ECO:0007669"/>
    <property type="project" value="TreeGrafter"/>
</dbReference>
<dbReference type="GO" id="GO:0045087">
    <property type="term" value="P:innate immune response"/>
    <property type="evidence" value="ECO:0007669"/>
    <property type="project" value="TreeGrafter"/>
</dbReference>
<dbReference type="GeneID" id="105893448"/>
<dbReference type="InterPro" id="IPR008967">
    <property type="entry name" value="p53-like_TF_DNA-bd_sf"/>
</dbReference>
<dbReference type="GO" id="GO:0000981">
    <property type="term" value="F:DNA-binding transcription factor activity, RNA polymerase II-specific"/>
    <property type="evidence" value="ECO:0007669"/>
    <property type="project" value="TreeGrafter"/>
</dbReference>
<dbReference type="CDD" id="cd01177">
    <property type="entry name" value="IPT_NFkappaB"/>
    <property type="match status" value="1"/>
</dbReference>
<accession>A0A6P3VLR9</accession>
<evidence type="ECO:0000259" key="2">
    <source>
        <dbReference type="PROSITE" id="PS50254"/>
    </source>
</evidence>